<dbReference type="SUPFAM" id="SSF103491">
    <property type="entry name" value="Preprotein translocase SecY subunit"/>
    <property type="match status" value="1"/>
</dbReference>
<dbReference type="Pfam" id="PF00344">
    <property type="entry name" value="SecY"/>
    <property type="match status" value="1"/>
</dbReference>
<evidence type="ECO:0000256" key="11">
    <source>
        <dbReference type="RuleBase" id="RU004349"/>
    </source>
</evidence>
<comment type="subunit">
    <text evidence="10">Component of the Sec protein translocase complex. Heterotrimer consisting of SecY, SecE and SecG subunits. The heterotrimers can form oligomers, although 1 heterotrimer is thought to be able to translocate proteins. Interacts with the ribosome. Interacts with SecDF, and other proteins may be involved. Interacts with SecA.</text>
</comment>
<feature type="transmembrane region" description="Helical" evidence="10">
    <location>
        <begin position="74"/>
        <end position="94"/>
    </location>
</feature>
<comment type="function">
    <text evidence="10">The central subunit of the protein translocation channel SecYEG. Consists of two halves formed by TMs 1-5 and 6-10. These two domains form a lateral gate at the front which open onto the bilayer between TMs 2 and 7, and are clamped together by SecE at the back. The channel is closed by both a pore ring composed of hydrophobic SecY resides and a short helix (helix 2A) on the extracellular side of the membrane which forms a plug. The plug probably moves laterally to allow the channel to open. The ring and the pore may move independently.</text>
</comment>
<feature type="transmembrane region" description="Helical" evidence="10">
    <location>
        <begin position="380"/>
        <end position="400"/>
    </location>
</feature>
<name>A0A9D1HLQ8_9FIRM</name>
<dbReference type="InterPro" id="IPR023201">
    <property type="entry name" value="SecY_dom_sf"/>
</dbReference>
<dbReference type="HAMAP" id="MF_01465">
    <property type="entry name" value="SecY"/>
    <property type="match status" value="1"/>
</dbReference>
<evidence type="ECO:0000256" key="4">
    <source>
        <dbReference type="ARBA" id="ARBA00022692"/>
    </source>
</evidence>
<organism evidence="12 13">
    <name type="scientific">Candidatus Avidehalobacter gallistercoris</name>
    <dbReference type="NCBI Taxonomy" id="2840694"/>
    <lineage>
        <taxon>Bacteria</taxon>
        <taxon>Bacillati</taxon>
        <taxon>Bacillota</taxon>
        <taxon>Clostridia</taxon>
        <taxon>Eubacteriales</taxon>
        <taxon>Peptococcaceae</taxon>
        <taxon>Peptococcaceae incertae sedis</taxon>
        <taxon>Candidatus Avidehalobacter</taxon>
    </lineage>
</organism>
<dbReference type="InterPro" id="IPR030659">
    <property type="entry name" value="SecY_CS"/>
</dbReference>
<evidence type="ECO:0000256" key="1">
    <source>
        <dbReference type="ARBA" id="ARBA00004141"/>
    </source>
</evidence>
<dbReference type="Gene3D" id="1.10.3370.10">
    <property type="entry name" value="SecY subunit domain"/>
    <property type="match status" value="1"/>
</dbReference>
<dbReference type="GO" id="GO:0043952">
    <property type="term" value="P:protein transport by the Sec complex"/>
    <property type="evidence" value="ECO:0007669"/>
    <property type="project" value="UniProtKB-UniRule"/>
</dbReference>
<dbReference type="AlphaFoldDB" id="A0A9D1HLQ8"/>
<sequence length="417" mass="45836">MLTTLKNAWNIVEVRKKIIFTLLMFVVFRLAAHIPVPGISKDALGELFSADIWSLVDTFSGGALKTFTVCAMGIMPYINASIIMNLLTICIPYFENLAKEGVEGRKKMATITRYGAIILAFIQAIGMTIYIRGALENPSLFSCLVVVMTMTAGTCFLMWLGELITEHGIGNGISLIIFIGIVAKLPSDLNTIVTSLQGGQTNIITVILFAILAVLIIAGVVFIQEAQRRIPVQYTKRMVGRRMYGGQGTHIPIKVNQTGVIPIIFAMSILMLPAYIAGLFPTNGVARFISGMFSTGSWFYMFMYVLLIIFFTYFYTAVTFNCREIAENMQKNGGFIPGLRPGKPTSEYLDRVLTRITLAGAIFLAAIAVLPFLASKFSGLDIYFGGTSLLIVVGVALDTMKQLDAQVMERQYSGFMK</sequence>
<evidence type="ECO:0000313" key="13">
    <source>
        <dbReference type="Proteomes" id="UP000824124"/>
    </source>
</evidence>
<dbReference type="GO" id="GO:0065002">
    <property type="term" value="P:intracellular protein transmembrane transport"/>
    <property type="evidence" value="ECO:0007669"/>
    <property type="project" value="UniProtKB-UniRule"/>
</dbReference>
<proteinExistence type="inferred from homology"/>
<feature type="transmembrane region" description="Helical" evidence="10">
    <location>
        <begin position="114"/>
        <end position="133"/>
    </location>
</feature>
<evidence type="ECO:0000256" key="9">
    <source>
        <dbReference type="ARBA" id="ARBA00039733"/>
    </source>
</evidence>
<dbReference type="InterPro" id="IPR002208">
    <property type="entry name" value="SecY/SEC61-alpha"/>
</dbReference>
<dbReference type="Proteomes" id="UP000824124">
    <property type="component" value="Unassembled WGS sequence"/>
</dbReference>
<dbReference type="NCBIfam" id="TIGR00967">
    <property type="entry name" value="3a0501s007"/>
    <property type="match status" value="1"/>
</dbReference>
<keyword evidence="6 10" id="KW-1133">Transmembrane helix</keyword>
<dbReference type="InterPro" id="IPR026593">
    <property type="entry name" value="SecY"/>
</dbReference>
<feature type="transmembrane region" description="Helical" evidence="10">
    <location>
        <begin position="352"/>
        <end position="374"/>
    </location>
</feature>
<feature type="transmembrane region" description="Helical" evidence="10">
    <location>
        <begin position="259"/>
        <end position="278"/>
    </location>
</feature>
<accession>A0A9D1HLQ8</accession>
<feature type="transmembrane region" description="Helical" evidence="10">
    <location>
        <begin position="139"/>
        <end position="160"/>
    </location>
</feature>
<feature type="transmembrane region" description="Helical" evidence="10">
    <location>
        <begin position="167"/>
        <end position="183"/>
    </location>
</feature>
<evidence type="ECO:0000256" key="10">
    <source>
        <dbReference type="HAMAP-Rule" id="MF_01465"/>
    </source>
</evidence>
<evidence type="ECO:0000256" key="2">
    <source>
        <dbReference type="ARBA" id="ARBA00005751"/>
    </source>
</evidence>
<keyword evidence="7 10" id="KW-0811">Translocation</keyword>
<dbReference type="PANTHER" id="PTHR10906">
    <property type="entry name" value="SECY/SEC61-ALPHA FAMILY MEMBER"/>
    <property type="match status" value="1"/>
</dbReference>
<dbReference type="PIRSF" id="PIRSF004557">
    <property type="entry name" value="SecY"/>
    <property type="match status" value="1"/>
</dbReference>
<protein>
    <recommendedName>
        <fullName evidence="9 10">Protein translocase subunit SecY</fullName>
    </recommendedName>
</protein>
<comment type="subcellular location">
    <subcellularLocation>
        <location evidence="10">Cell membrane</location>
        <topology evidence="10">Multi-pass membrane protein</topology>
    </subcellularLocation>
    <subcellularLocation>
        <location evidence="1">Membrane</location>
        <topology evidence="1">Multi-pass membrane protein</topology>
    </subcellularLocation>
</comment>
<evidence type="ECO:0000256" key="6">
    <source>
        <dbReference type="ARBA" id="ARBA00022989"/>
    </source>
</evidence>
<evidence type="ECO:0000313" key="12">
    <source>
        <dbReference type="EMBL" id="HIU10218.1"/>
    </source>
</evidence>
<keyword evidence="3 10" id="KW-0813">Transport</keyword>
<evidence type="ECO:0000256" key="8">
    <source>
        <dbReference type="ARBA" id="ARBA00023136"/>
    </source>
</evidence>
<dbReference type="FunFam" id="1.10.3370.10:FF:000001">
    <property type="entry name" value="Preprotein translocase subunit SecY"/>
    <property type="match status" value="1"/>
</dbReference>
<gene>
    <name evidence="10 12" type="primary">secY</name>
    <name evidence="12" type="ORF">IAB00_03090</name>
</gene>
<feature type="transmembrane region" description="Helical" evidence="10">
    <location>
        <begin position="203"/>
        <end position="223"/>
    </location>
</feature>
<evidence type="ECO:0000256" key="3">
    <source>
        <dbReference type="ARBA" id="ARBA00022448"/>
    </source>
</evidence>
<evidence type="ECO:0000256" key="5">
    <source>
        <dbReference type="ARBA" id="ARBA00022927"/>
    </source>
</evidence>
<keyword evidence="4 10" id="KW-0812">Transmembrane</keyword>
<comment type="caution">
    <text evidence="12">The sequence shown here is derived from an EMBL/GenBank/DDBJ whole genome shotgun (WGS) entry which is preliminary data.</text>
</comment>
<reference evidence="12" key="1">
    <citation type="submission" date="2020-10" db="EMBL/GenBank/DDBJ databases">
        <authorList>
            <person name="Gilroy R."/>
        </authorList>
    </citation>
    <scope>NUCLEOTIDE SEQUENCE</scope>
    <source>
        <strain evidence="12">2830</strain>
    </source>
</reference>
<reference evidence="12" key="2">
    <citation type="journal article" date="2021" name="PeerJ">
        <title>Extensive microbial diversity within the chicken gut microbiome revealed by metagenomics and culture.</title>
        <authorList>
            <person name="Gilroy R."/>
            <person name="Ravi A."/>
            <person name="Getino M."/>
            <person name="Pursley I."/>
            <person name="Horton D.L."/>
            <person name="Alikhan N.F."/>
            <person name="Baker D."/>
            <person name="Gharbi K."/>
            <person name="Hall N."/>
            <person name="Watson M."/>
            <person name="Adriaenssens E.M."/>
            <person name="Foster-Nyarko E."/>
            <person name="Jarju S."/>
            <person name="Secka A."/>
            <person name="Antonio M."/>
            <person name="Oren A."/>
            <person name="Chaudhuri R.R."/>
            <person name="La Ragione R."/>
            <person name="Hildebrand F."/>
            <person name="Pallen M.J."/>
        </authorList>
    </citation>
    <scope>NUCLEOTIDE SEQUENCE</scope>
    <source>
        <strain evidence="12">2830</strain>
    </source>
</reference>
<feature type="transmembrane region" description="Helical" evidence="10">
    <location>
        <begin position="298"/>
        <end position="322"/>
    </location>
</feature>
<keyword evidence="8 10" id="KW-0472">Membrane</keyword>
<dbReference type="GO" id="GO:0006605">
    <property type="term" value="P:protein targeting"/>
    <property type="evidence" value="ECO:0007669"/>
    <property type="project" value="UniProtKB-UniRule"/>
</dbReference>
<dbReference type="GO" id="GO:0005886">
    <property type="term" value="C:plasma membrane"/>
    <property type="evidence" value="ECO:0007669"/>
    <property type="project" value="UniProtKB-SubCell"/>
</dbReference>
<keyword evidence="10" id="KW-1003">Cell membrane</keyword>
<feature type="transmembrane region" description="Helical" evidence="10">
    <location>
        <begin position="18"/>
        <end position="36"/>
    </location>
</feature>
<dbReference type="EMBL" id="DVMH01000018">
    <property type="protein sequence ID" value="HIU10218.1"/>
    <property type="molecule type" value="Genomic_DNA"/>
</dbReference>
<dbReference type="PRINTS" id="PR00303">
    <property type="entry name" value="SECYTRNLCASE"/>
</dbReference>
<keyword evidence="5 10" id="KW-0653">Protein transport</keyword>
<dbReference type="PROSITE" id="PS00756">
    <property type="entry name" value="SECY_2"/>
    <property type="match status" value="1"/>
</dbReference>
<evidence type="ECO:0000256" key="7">
    <source>
        <dbReference type="ARBA" id="ARBA00023010"/>
    </source>
</evidence>
<comment type="similarity">
    <text evidence="2 10 11">Belongs to the SecY/SEC61-alpha family.</text>
</comment>